<evidence type="ECO:0000313" key="2">
    <source>
        <dbReference type="Proteomes" id="UP000187203"/>
    </source>
</evidence>
<sequence>MAPFSPSFKPQNPSRLSLYHQKSLHGGAAMPDSDWCSDEVLNLPKWPTSHLEGGSVPDFIKIRPKPFQMKPTRA</sequence>
<dbReference type="AlphaFoldDB" id="A0A1R3KHB0"/>
<evidence type="ECO:0000313" key="1">
    <source>
        <dbReference type="EMBL" id="OMP06487.1"/>
    </source>
</evidence>
<name>A0A1R3KHB0_9ROSI</name>
<gene>
    <name evidence="1" type="ORF">COLO4_08109</name>
</gene>
<reference evidence="2" key="1">
    <citation type="submission" date="2013-09" db="EMBL/GenBank/DDBJ databases">
        <title>Corchorus olitorius genome sequencing.</title>
        <authorList>
            <person name="Alam M."/>
            <person name="Haque M.S."/>
            <person name="Islam M.S."/>
            <person name="Emdad E.M."/>
            <person name="Islam M.M."/>
            <person name="Ahmed B."/>
            <person name="Halim A."/>
            <person name="Hossen Q.M.M."/>
            <person name="Hossain M.Z."/>
            <person name="Ahmed R."/>
            <person name="Khan M.M."/>
            <person name="Islam R."/>
            <person name="Rashid M.M."/>
            <person name="Khan S.A."/>
            <person name="Rahman M.S."/>
            <person name="Alam M."/>
            <person name="Yahiya A.S."/>
            <person name="Khan M.S."/>
            <person name="Azam M.S."/>
            <person name="Haque T."/>
            <person name="Lashkar M.Z.H."/>
            <person name="Akhand A.I."/>
            <person name="Morshed G."/>
            <person name="Roy S."/>
            <person name="Uddin K.S."/>
            <person name="Rabeya T."/>
            <person name="Hossain A.S."/>
            <person name="Chowdhury A."/>
            <person name="Snigdha A.R."/>
            <person name="Mortoza M.S."/>
            <person name="Matin S.A."/>
            <person name="Hoque S.M.E."/>
            <person name="Islam M.K."/>
            <person name="Roy D.K."/>
            <person name="Haider R."/>
            <person name="Moosa M.M."/>
            <person name="Elias S.M."/>
            <person name="Hasan A.M."/>
            <person name="Jahan S."/>
            <person name="Shafiuddin M."/>
            <person name="Mahmood N."/>
            <person name="Shommy N.S."/>
        </authorList>
    </citation>
    <scope>NUCLEOTIDE SEQUENCE [LARGE SCALE GENOMIC DNA]</scope>
    <source>
        <strain evidence="2">cv. O-4</strain>
    </source>
</reference>
<dbReference type="Proteomes" id="UP000187203">
    <property type="component" value="Unassembled WGS sequence"/>
</dbReference>
<comment type="caution">
    <text evidence="1">The sequence shown here is derived from an EMBL/GenBank/DDBJ whole genome shotgun (WGS) entry which is preliminary data.</text>
</comment>
<accession>A0A1R3KHB0</accession>
<dbReference type="EMBL" id="AWUE01013594">
    <property type="protein sequence ID" value="OMP06487.1"/>
    <property type="molecule type" value="Genomic_DNA"/>
</dbReference>
<protein>
    <submittedName>
        <fullName evidence="1">Uncharacterized protein</fullName>
    </submittedName>
</protein>
<organism evidence="1 2">
    <name type="scientific">Corchorus olitorius</name>
    <dbReference type="NCBI Taxonomy" id="93759"/>
    <lineage>
        <taxon>Eukaryota</taxon>
        <taxon>Viridiplantae</taxon>
        <taxon>Streptophyta</taxon>
        <taxon>Embryophyta</taxon>
        <taxon>Tracheophyta</taxon>
        <taxon>Spermatophyta</taxon>
        <taxon>Magnoliopsida</taxon>
        <taxon>eudicotyledons</taxon>
        <taxon>Gunneridae</taxon>
        <taxon>Pentapetalae</taxon>
        <taxon>rosids</taxon>
        <taxon>malvids</taxon>
        <taxon>Malvales</taxon>
        <taxon>Malvaceae</taxon>
        <taxon>Grewioideae</taxon>
        <taxon>Apeibeae</taxon>
        <taxon>Corchorus</taxon>
    </lineage>
</organism>
<proteinExistence type="predicted"/>
<keyword evidence="2" id="KW-1185">Reference proteome</keyword>